<name>A0A0R2FMJ2_9LACO</name>
<dbReference type="EMBL" id="JQAZ01000002">
    <property type="protein sequence ID" value="KRN32640.1"/>
    <property type="molecule type" value="Genomic_DNA"/>
</dbReference>
<evidence type="ECO:0000313" key="3">
    <source>
        <dbReference type="Proteomes" id="UP000051645"/>
    </source>
</evidence>
<dbReference type="PANTHER" id="PTHR33221:SF15">
    <property type="entry name" value="HTH-TYPE TRANSCRIPTIONAL REGULATOR YWGB-RELATED"/>
    <property type="match status" value="1"/>
</dbReference>
<comment type="caution">
    <text evidence="1">The sequence shown here is derived from an EMBL/GenBank/DDBJ whole genome shotgun (WGS) entry which is preliminary data.</text>
</comment>
<protein>
    <recommendedName>
        <fullName evidence="5">Rrf2 family transcriptional regulator</fullName>
    </recommendedName>
</protein>
<sequence>MMLGTQKGQQPLKSAVLSKRLQLSDSYLKKTMHLLVSAGIVRSIASKDGGFQLNRAPEDITVLDIYQAVEGTEPLFRLTGVAERVFLNPTTIHRKENEIMGQLDEAQSLFFEQLAQYRLADILVNVDYPDGTIDWNEVVK</sequence>
<dbReference type="Gene3D" id="1.10.10.10">
    <property type="entry name" value="Winged helix-like DNA-binding domain superfamily/Winged helix DNA-binding domain"/>
    <property type="match status" value="1"/>
</dbReference>
<dbReference type="PROSITE" id="PS51197">
    <property type="entry name" value="HTH_RRF2_2"/>
    <property type="match status" value="1"/>
</dbReference>
<dbReference type="InterPro" id="IPR000944">
    <property type="entry name" value="Tscrpt_reg_Rrf2"/>
</dbReference>
<keyword evidence="3" id="KW-1185">Reference proteome</keyword>
<organism evidence="1 4">
    <name type="scientific">Lactobacillus selangorensis</name>
    <dbReference type="NCBI Taxonomy" id="81857"/>
    <lineage>
        <taxon>Bacteria</taxon>
        <taxon>Bacillati</taxon>
        <taxon>Bacillota</taxon>
        <taxon>Bacilli</taxon>
        <taxon>Lactobacillales</taxon>
        <taxon>Lactobacillaceae</taxon>
        <taxon>Lactobacillus</taxon>
    </lineage>
</organism>
<evidence type="ECO:0000313" key="2">
    <source>
        <dbReference type="EMBL" id="KRN32640.1"/>
    </source>
</evidence>
<dbReference type="PANTHER" id="PTHR33221">
    <property type="entry name" value="WINGED HELIX-TURN-HELIX TRANSCRIPTIONAL REGULATOR, RRF2 FAMILY"/>
    <property type="match status" value="1"/>
</dbReference>
<dbReference type="EMBL" id="JQAT01000002">
    <property type="protein sequence ID" value="KRN28950.1"/>
    <property type="molecule type" value="Genomic_DNA"/>
</dbReference>
<dbReference type="Proteomes" id="UP000051645">
    <property type="component" value="Unassembled WGS sequence"/>
</dbReference>
<reference evidence="3 4" key="1">
    <citation type="journal article" date="2015" name="Genome Announc.">
        <title>Expanding the biotechnology potential of lactobacilli through comparative genomics of 213 strains and associated genera.</title>
        <authorList>
            <person name="Sun Z."/>
            <person name="Harris H.M."/>
            <person name="McCann A."/>
            <person name="Guo C."/>
            <person name="Argimon S."/>
            <person name="Zhang W."/>
            <person name="Yang X."/>
            <person name="Jeffery I.B."/>
            <person name="Cooney J.C."/>
            <person name="Kagawa T.F."/>
            <person name="Liu W."/>
            <person name="Song Y."/>
            <person name="Salvetti E."/>
            <person name="Wrobel A."/>
            <person name="Rasinkangas P."/>
            <person name="Parkhill J."/>
            <person name="Rea M.C."/>
            <person name="O'Sullivan O."/>
            <person name="Ritari J."/>
            <person name="Douillard F.P."/>
            <person name="Paul Ross R."/>
            <person name="Yang R."/>
            <person name="Briner A.E."/>
            <person name="Felis G.E."/>
            <person name="de Vos W.M."/>
            <person name="Barrangou R."/>
            <person name="Klaenhammer T.R."/>
            <person name="Caufield P.W."/>
            <person name="Cui Y."/>
            <person name="Zhang H."/>
            <person name="O'Toole P.W."/>
        </authorList>
    </citation>
    <scope>NUCLEOTIDE SEQUENCE [LARGE SCALE GENOMIC DNA]</scope>
    <source>
        <strain evidence="1 4">ATCC BAA-66</strain>
        <strain evidence="2 3">DSM 13344</strain>
    </source>
</reference>
<accession>A0A0R2FMJ2</accession>
<evidence type="ECO:0000313" key="1">
    <source>
        <dbReference type="EMBL" id="KRN28950.1"/>
    </source>
</evidence>
<dbReference type="AlphaFoldDB" id="A0A0R2FMJ2"/>
<dbReference type="GO" id="GO:0005829">
    <property type="term" value="C:cytosol"/>
    <property type="evidence" value="ECO:0007669"/>
    <property type="project" value="TreeGrafter"/>
</dbReference>
<dbReference type="SUPFAM" id="SSF46785">
    <property type="entry name" value="Winged helix' DNA-binding domain"/>
    <property type="match status" value="1"/>
</dbReference>
<dbReference type="InterPro" id="IPR036388">
    <property type="entry name" value="WH-like_DNA-bd_sf"/>
</dbReference>
<evidence type="ECO:0008006" key="5">
    <source>
        <dbReference type="Google" id="ProtNLM"/>
    </source>
</evidence>
<gene>
    <name evidence="1" type="ORF">IV38_GL001161</name>
    <name evidence="2" type="ORF">IV40_GL000692</name>
</gene>
<dbReference type="InterPro" id="IPR036390">
    <property type="entry name" value="WH_DNA-bd_sf"/>
</dbReference>
<dbReference type="PATRIC" id="fig|81857.3.peg.1167"/>
<dbReference type="Pfam" id="PF02082">
    <property type="entry name" value="Rrf2"/>
    <property type="match status" value="1"/>
</dbReference>
<dbReference type="STRING" id="81857.IV38_GL001161"/>
<proteinExistence type="predicted"/>
<dbReference type="GO" id="GO:0003700">
    <property type="term" value="F:DNA-binding transcription factor activity"/>
    <property type="evidence" value="ECO:0007669"/>
    <property type="project" value="TreeGrafter"/>
</dbReference>
<evidence type="ECO:0000313" key="4">
    <source>
        <dbReference type="Proteomes" id="UP000051751"/>
    </source>
</evidence>
<dbReference type="Proteomes" id="UP000051751">
    <property type="component" value="Unassembled WGS sequence"/>
</dbReference>